<reference evidence="5 6" key="1">
    <citation type="submission" date="2023-07" db="EMBL/GenBank/DDBJ databases">
        <title>Sequencing the genomes of 1000 actinobacteria strains.</title>
        <authorList>
            <person name="Klenk H.-P."/>
        </authorList>
    </citation>
    <scope>NUCLEOTIDE SEQUENCE [LARGE SCALE GENOMIC DNA]</scope>
    <source>
        <strain evidence="5 6">DSM 44711</strain>
    </source>
</reference>
<dbReference type="Gene3D" id="1.10.10.60">
    <property type="entry name" value="Homeodomain-like"/>
    <property type="match status" value="1"/>
</dbReference>
<evidence type="ECO:0000256" key="3">
    <source>
        <dbReference type="ARBA" id="ARBA00023163"/>
    </source>
</evidence>
<keyword evidence="1" id="KW-0805">Transcription regulation</keyword>
<dbReference type="InterPro" id="IPR018060">
    <property type="entry name" value="HTH_AraC"/>
</dbReference>
<dbReference type="PANTHER" id="PTHR46796">
    <property type="entry name" value="HTH-TYPE TRANSCRIPTIONAL ACTIVATOR RHAS-RELATED"/>
    <property type="match status" value="1"/>
</dbReference>
<dbReference type="GO" id="GO:0043565">
    <property type="term" value="F:sequence-specific DNA binding"/>
    <property type="evidence" value="ECO:0007669"/>
    <property type="project" value="InterPro"/>
</dbReference>
<dbReference type="PROSITE" id="PS01124">
    <property type="entry name" value="HTH_ARAC_FAMILY_2"/>
    <property type="match status" value="1"/>
</dbReference>
<dbReference type="SUPFAM" id="SSF46689">
    <property type="entry name" value="Homeodomain-like"/>
    <property type="match status" value="2"/>
</dbReference>
<evidence type="ECO:0000313" key="5">
    <source>
        <dbReference type="EMBL" id="MDR7320662.1"/>
    </source>
</evidence>
<dbReference type="Pfam" id="PF12833">
    <property type="entry name" value="HTH_18"/>
    <property type="match status" value="1"/>
</dbReference>
<dbReference type="SMART" id="SM00342">
    <property type="entry name" value="HTH_ARAC"/>
    <property type="match status" value="1"/>
</dbReference>
<dbReference type="AlphaFoldDB" id="A0AAE3ZIP6"/>
<evidence type="ECO:0000256" key="1">
    <source>
        <dbReference type="ARBA" id="ARBA00023015"/>
    </source>
</evidence>
<keyword evidence="2 5" id="KW-0238">DNA-binding</keyword>
<dbReference type="EMBL" id="JAVDYC010000001">
    <property type="protein sequence ID" value="MDR7320662.1"/>
    <property type="molecule type" value="Genomic_DNA"/>
</dbReference>
<protein>
    <submittedName>
        <fullName evidence="5">AraC-like DNA-binding protein</fullName>
    </submittedName>
</protein>
<sequence length="237" mass="25826">MTGSLRSRTGPGGVRLVLPDDSEEFDFVDVDVDVVAVRLPRGLLEDVAAARTGMRPADLRFDGFLPMSARLARHWVHTVSYVRDTVLSDPALQGNTLIAEQARHLLAATALAVFPNTSLDAYRPHDDAVTPRAVRRAMAYADSHADRPLTIDDLAAAAGVTRRALQAGFRRHHDTTPMRYVRRVRLARAHADLVAGDPTTGLTVAAVAARWGFTHPGRFAIDYRAAYGTAPGRTLRT</sequence>
<name>A0AAE3ZIP6_9ACTN</name>
<accession>A0AAE3ZIP6</accession>
<comment type="caution">
    <text evidence="5">The sequence shown here is derived from an EMBL/GenBank/DDBJ whole genome shotgun (WGS) entry which is preliminary data.</text>
</comment>
<dbReference type="RefSeq" id="WP_310409261.1">
    <property type="nucleotide sequence ID" value="NZ_JAVDYC010000001.1"/>
</dbReference>
<evidence type="ECO:0000256" key="2">
    <source>
        <dbReference type="ARBA" id="ARBA00023125"/>
    </source>
</evidence>
<dbReference type="PANTHER" id="PTHR46796:SF12">
    <property type="entry name" value="HTH-TYPE DNA-BINDING TRANSCRIPTIONAL ACTIVATOR EUTR"/>
    <property type="match status" value="1"/>
</dbReference>
<keyword evidence="6" id="KW-1185">Reference proteome</keyword>
<dbReference type="InterPro" id="IPR050204">
    <property type="entry name" value="AraC_XylS_family_regulators"/>
</dbReference>
<keyword evidence="3" id="KW-0804">Transcription</keyword>
<evidence type="ECO:0000313" key="6">
    <source>
        <dbReference type="Proteomes" id="UP001183629"/>
    </source>
</evidence>
<evidence type="ECO:0000259" key="4">
    <source>
        <dbReference type="PROSITE" id="PS01124"/>
    </source>
</evidence>
<feature type="domain" description="HTH araC/xylS-type" evidence="4">
    <location>
        <begin position="135"/>
        <end position="237"/>
    </location>
</feature>
<dbReference type="InterPro" id="IPR009057">
    <property type="entry name" value="Homeodomain-like_sf"/>
</dbReference>
<gene>
    <name evidence="5" type="ORF">J2S44_000912</name>
</gene>
<organism evidence="5 6">
    <name type="scientific">Catenuloplanes niger</name>
    <dbReference type="NCBI Taxonomy" id="587534"/>
    <lineage>
        <taxon>Bacteria</taxon>
        <taxon>Bacillati</taxon>
        <taxon>Actinomycetota</taxon>
        <taxon>Actinomycetes</taxon>
        <taxon>Micromonosporales</taxon>
        <taxon>Micromonosporaceae</taxon>
        <taxon>Catenuloplanes</taxon>
    </lineage>
</organism>
<proteinExistence type="predicted"/>
<dbReference type="Proteomes" id="UP001183629">
    <property type="component" value="Unassembled WGS sequence"/>
</dbReference>
<dbReference type="GO" id="GO:0003700">
    <property type="term" value="F:DNA-binding transcription factor activity"/>
    <property type="evidence" value="ECO:0007669"/>
    <property type="project" value="InterPro"/>
</dbReference>